<dbReference type="Proteomes" id="UP000824243">
    <property type="component" value="Unassembled WGS sequence"/>
</dbReference>
<evidence type="ECO:0000313" key="5">
    <source>
        <dbReference type="Proteomes" id="UP000824243"/>
    </source>
</evidence>
<dbReference type="SMART" id="SM00422">
    <property type="entry name" value="HTH_MERR"/>
    <property type="match status" value="1"/>
</dbReference>
<feature type="compositionally biased region" description="Low complexity" evidence="2">
    <location>
        <begin position="100"/>
        <end position="140"/>
    </location>
</feature>
<keyword evidence="1" id="KW-0238">DNA-binding</keyword>
<dbReference type="EMBL" id="DXFA01000024">
    <property type="protein sequence ID" value="HIX47678.1"/>
    <property type="molecule type" value="Genomic_DNA"/>
</dbReference>
<evidence type="ECO:0000256" key="1">
    <source>
        <dbReference type="ARBA" id="ARBA00023125"/>
    </source>
</evidence>
<dbReference type="CDD" id="cd04764">
    <property type="entry name" value="HTH_MlrA-like_sg1"/>
    <property type="match status" value="1"/>
</dbReference>
<name>A0A9D2ARX2_9FIRM</name>
<sequence length="239" mass="26838">MGEVRFMISEAAKQVDVESHVLRYWEEELGLKIGRTEMGHRYYTDDDIQLFRCIKKLKDEGMLLRELKPLIPELRETRLKIRSEGSRGKTQDPGLSEPQAAATTAPRAEAPAASRIPTQTAPSAPSRTAAPSASLPDAPSVRSESGDVMIPLKNVEQVRALVGDVFREALSENNTVLKKDISSTVTADVVHEMDFLLQAKERQQEEHFRRLDSLIRQQQATRKESAKGSAIMRLRKIFT</sequence>
<proteinExistence type="predicted"/>
<dbReference type="Pfam" id="PF13411">
    <property type="entry name" value="MerR_1"/>
    <property type="match status" value="1"/>
</dbReference>
<dbReference type="InterPro" id="IPR009061">
    <property type="entry name" value="DNA-bd_dom_put_sf"/>
</dbReference>
<dbReference type="PANTHER" id="PTHR30204">
    <property type="entry name" value="REDOX-CYCLING DRUG-SENSING TRANSCRIPTIONAL ACTIVATOR SOXR"/>
    <property type="match status" value="1"/>
</dbReference>
<reference evidence="4" key="2">
    <citation type="submission" date="2021-04" db="EMBL/GenBank/DDBJ databases">
        <authorList>
            <person name="Gilroy R."/>
        </authorList>
    </citation>
    <scope>NUCLEOTIDE SEQUENCE</scope>
    <source>
        <strain evidence="4">ChiSjej5B23-15282</strain>
    </source>
</reference>
<evidence type="ECO:0000256" key="2">
    <source>
        <dbReference type="SAM" id="MobiDB-lite"/>
    </source>
</evidence>
<dbReference type="PROSITE" id="PS50937">
    <property type="entry name" value="HTH_MERR_2"/>
    <property type="match status" value="1"/>
</dbReference>
<dbReference type="InterPro" id="IPR047057">
    <property type="entry name" value="MerR_fam"/>
</dbReference>
<dbReference type="PANTHER" id="PTHR30204:SF83">
    <property type="entry name" value="TRANSCRIPTIONAL REGULATOR, MERR FAMILY"/>
    <property type="match status" value="1"/>
</dbReference>
<dbReference type="Gene3D" id="1.10.1660.10">
    <property type="match status" value="1"/>
</dbReference>
<accession>A0A9D2ARX2</accession>
<dbReference type="SUPFAM" id="SSF46955">
    <property type="entry name" value="Putative DNA-binding domain"/>
    <property type="match status" value="1"/>
</dbReference>
<feature type="compositionally biased region" description="Basic and acidic residues" evidence="2">
    <location>
        <begin position="81"/>
        <end position="90"/>
    </location>
</feature>
<evidence type="ECO:0000259" key="3">
    <source>
        <dbReference type="PROSITE" id="PS50937"/>
    </source>
</evidence>
<protein>
    <submittedName>
        <fullName evidence="4">MerR family transcriptional regulator</fullName>
    </submittedName>
</protein>
<dbReference type="GO" id="GO:0003677">
    <property type="term" value="F:DNA binding"/>
    <property type="evidence" value="ECO:0007669"/>
    <property type="project" value="UniProtKB-KW"/>
</dbReference>
<dbReference type="GO" id="GO:0003700">
    <property type="term" value="F:DNA-binding transcription factor activity"/>
    <property type="evidence" value="ECO:0007669"/>
    <property type="project" value="InterPro"/>
</dbReference>
<gene>
    <name evidence="4" type="ORF">H9981_01460</name>
</gene>
<comment type="caution">
    <text evidence="4">The sequence shown here is derived from an EMBL/GenBank/DDBJ whole genome shotgun (WGS) entry which is preliminary data.</text>
</comment>
<feature type="domain" description="HTH merR-type" evidence="3">
    <location>
        <begin position="5"/>
        <end position="73"/>
    </location>
</feature>
<evidence type="ECO:0000313" key="4">
    <source>
        <dbReference type="EMBL" id="HIX47678.1"/>
    </source>
</evidence>
<feature type="region of interest" description="Disordered" evidence="2">
    <location>
        <begin position="81"/>
        <end position="144"/>
    </location>
</feature>
<reference evidence="4" key="1">
    <citation type="journal article" date="2021" name="PeerJ">
        <title>Extensive microbial diversity within the chicken gut microbiome revealed by metagenomics and culture.</title>
        <authorList>
            <person name="Gilroy R."/>
            <person name="Ravi A."/>
            <person name="Getino M."/>
            <person name="Pursley I."/>
            <person name="Horton D.L."/>
            <person name="Alikhan N.F."/>
            <person name="Baker D."/>
            <person name="Gharbi K."/>
            <person name="Hall N."/>
            <person name="Watson M."/>
            <person name="Adriaenssens E.M."/>
            <person name="Foster-Nyarko E."/>
            <person name="Jarju S."/>
            <person name="Secka A."/>
            <person name="Antonio M."/>
            <person name="Oren A."/>
            <person name="Chaudhuri R.R."/>
            <person name="La Ragione R."/>
            <person name="Hildebrand F."/>
            <person name="Pallen M.J."/>
        </authorList>
    </citation>
    <scope>NUCLEOTIDE SEQUENCE</scope>
    <source>
        <strain evidence="4">ChiSjej5B23-15282</strain>
    </source>
</reference>
<organism evidence="4 5">
    <name type="scientific">Candidatus Mediterraneibacter caccavium</name>
    <dbReference type="NCBI Taxonomy" id="2838661"/>
    <lineage>
        <taxon>Bacteria</taxon>
        <taxon>Bacillati</taxon>
        <taxon>Bacillota</taxon>
        <taxon>Clostridia</taxon>
        <taxon>Lachnospirales</taxon>
        <taxon>Lachnospiraceae</taxon>
        <taxon>Mediterraneibacter</taxon>
    </lineage>
</organism>
<dbReference type="AlphaFoldDB" id="A0A9D2ARX2"/>
<dbReference type="InterPro" id="IPR000551">
    <property type="entry name" value="MerR-type_HTH_dom"/>
</dbReference>